<protein>
    <submittedName>
        <fullName evidence="2">Uncharacterized protein</fullName>
    </submittedName>
</protein>
<name>A0A1Y1IMA6_KLENI</name>
<feature type="region of interest" description="Disordered" evidence="1">
    <location>
        <begin position="1"/>
        <end position="26"/>
    </location>
</feature>
<reference evidence="2 3" key="1">
    <citation type="journal article" date="2014" name="Nat. Commun.">
        <title>Klebsormidium flaccidum genome reveals primary factors for plant terrestrial adaptation.</title>
        <authorList>
            <person name="Hori K."/>
            <person name="Maruyama F."/>
            <person name="Fujisawa T."/>
            <person name="Togashi T."/>
            <person name="Yamamoto N."/>
            <person name="Seo M."/>
            <person name="Sato S."/>
            <person name="Yamada T."/>
            <person name="Mori H."/>
            <person name="Tajima N."/>
            <person name="Moriyama T."/>
            <person name="Ikeuchi M."/>
            <person name="Watanabe M."/>
            <person name="Wada H."/>
            <person name="Kobayashi K."/>
            <person name="Saito M."/>
            <person name="Masuda T."/>
            <person name="Sasaki-Sekimoto Y."/>
            <person name="Mashiguchi K."/>
            <person name="Awai K."/>
            <person name="Shimojima M."/>
            <person name="Masuda S."/>
            <person name="Iwai M."/>
            <person name="Nobusawa T."/>
            <person name="Narise T."/>
            <person name="Kondo S."/>
            <person name="Saito H."/>
            <person name="Sato R."/>
            <person name="Murakawa M."/>
            <person name="Ihara Y."/>
            <person name="Oshima-Yamada Y."/>
            <person name="Ohtaka K."/>
            <person name="Satoh M."/>
            <person name="Sonobe K."/>
            <person name="Ishii M."/>
            <person name="Ohtani R."/>
            <person name="Kanamori-Sato M."/>
            <person name="Honoki R."/>
            <person name="Miyazaki D."/>
            <person name="Mochizuki H."/>
            <person name="Umetsu J."/>
            <person name="Higashi K."/>
            <person name="Shibata D."/>
            <person name="Kamiya Y."/>
            <person name="Sato N."/>
            <person name="Nakamura Y."/>
            <person name="Tabata S."/>
            <person name="Ida S."/>
            <person name="Kurokawa K."/>
            <person name="Ohta H."/>
        </authorList>
    </citation>
    <scope>NUCLEOTIDE SEQUENCE [LARGE SCALE GENOMIC DNA]</scope>
    <source>
        <strain evidence="2 3">NIES-2285</strain>
    </source>
</reference>
<evidence type="ECO:0000256" key="1">
    <source>
        <dbReference type="SAM" id="MobiDB-lite"/>
    </source>
</evidence>
<accession>A0A1Y1IMA6</accession>
<evidence type="ECO:0000313" key="2">
    <source>
        <dbReference type="EMBL" id="GAQ92025.1"/>
    </source>
</evidence>
<dbReference type="Proteomes" id="UP000054558">
    <property type="component" value="Unassembled WGS sequence"/>
</dbReference>
<evidence type="ECO:0000313" key="3">
    <source>
        <dbReference type="Proteomes" id="UP000054558"/>
    </source>
</evidence>
<dbReference type="AlphaFoldDB" id="A0A1Y1IMA6"/>
<organism evidence="2 3">
    <name type="scientific">Klebsormidium nitens</name>
    <name type="common">Green alga</name>
    <name type="synonym">Ulothrix nitens</name>
    <dbReference type="NCBI Taxonomy" id="105231"/>
    <lineage>
        <taxon>Eukaryota</taxon>
        <taxon>Viridiplantae</taxon>
        <taxon>Streptophyta</taxon>
        <taxon>Klebsormidiophyceae</taxon>
        <taxon>Klebsormidiales</taxon>
        <taxon>Klebsormidiaceae</taxon>
        <taxon>Klebsormidium</taxon>
    </lineage>
</organism>
<gene>
    <name evidence="2" type="ORF">KFL_009060010</name>
</gene>
<proteinExistence type="predicted"/>
<sequence length="26" mass="2724">MLVDHASQVLGRADAGKRTSAGREPT</sequence>
<feature type="non-terminal residue" evidence="2">
    <location>
        <position position="26"/>
    </location>
</feature>
<dbReference type="EMBL" id="DF237855">
    <property type="protein sequence ID" value="GAQ92025.1"/>
    <property type="molecule type" value="Genomic_DNA"/>
</dbReference>
<keyword evidence="3" id="KW-1185">Reference proteome</keyword>